<feature type="signal peptide" evidence="1">
    <location>
        <begin position="1"/>
        <end position="21"/>
    </location>
</feature>
<evidence type="ECO:0000313" key="2">
    <source>
        <dbReference type="EMBL" id="MBB3877056.1"/>
    </source>
</evidence>
<reference evidence="2 3" key="1">
    <citation type="submission" date="2020-08" db="EMBL/GenBank/DDBJ databases">
        <title>Genomic Encyclopedia of Type Strains, Phase IV (KMG-IV): sequencing the most valuable type-strain genomes for metagenomic binning, comparative biology and taxonomic classification.</title>
        <authorList>
            <person name="Goeker M."/>
        </authorList>
    </citation>
    <scope>NUCLEOTIDE SEQUENCE [LARGE SCALE GENOMIC DNA]</scope>
    <source>
        <strain evidence="2 3">DSM 15581</strain>
    </source>
</reference>
<comment type="caution">
    <text evidence="2">The sequence shown here is derived from an EMBL/GenBank/DDBJ whole genome shotgun (WGS) entry which is preliminary data.</text>
</comment>
<dbReference type="GeneID" id="93800016"/>
<accession>A0AAW3TWF0</accession>
<dbReference type="RefSeq" id="WP_145957884.1">
    <property type="nucleotide sequence ID" value="NZ_JACIDB010000010.1"/>
</dbReference>
<keyword evidence="3" id="KW-1185">Reference proteome</keyword>
<keyword evidence="1" id="KW-0732">Signal</keyword>
<sequence>MSYKPLIALAVSLGLATPAAAAMSVGTFLAKAAPLRANPFTALTNPDYPVLKAEADAATRQLRAEGAARVAAGKPPIACIPDGESIGILQMLGGLDALSPADKKLPLKDGYARVLAKTYPCQRN</sequence>
<gene>
    <name evidence="2" type="ORF">GGR47_003324</name>
</gene>
<dbReference type="EMBL" id="JACIDB010000010">
    <property type="protein sequence ID" value="MBB3877056.1"/>
    <property type="molecule type" value="Genomic_DNA"/>
</dbReference>
<proteinExistence type="predicted"/>
<evidence type="ECO:0000256" key="1">
    <source>
        <dbReference type="SAM" id="SignalP"/>
    </source>
</evidence>
<feature type="chain" id="PRO_5043935376" evidence="1">
    <location>
        <begin position="22"/>
        <end position="124"/>
    </location>
</feature>
<organism evidence="2 3">
    <name type="scientific">Sphingomonas aquatilis</name>
    <dbReference type="NCBI Taxonomy" id="93063"/>
    <lineage>
        <taxon>Bacteria</taxon>
        <taxon>Pseudomonadati</taxon>
        <taxon>Pseudomonadota</taxon>
        <taxon>Alphaproteobacteria</taxon>
        <taxon>Sphingomonadales</taxon>
        <taxon>Sphingomonadaceae</taxon>
        <taxon>Sphingomonas</taxon>
    </lineage>
</organism>
<dbReference type="AlphaFoldDB" id="A0AAW3TWF0"/>
<protein>
    <submittedName>
        <fullName evidence="2">ABC-type glycerol-3-phosphate transport system substrate-binding protein</fullName>
    </submittedName>
</protein>
<evidence type="ECO:0000313" key="3">
    <source>
        <dbReference type="Proteomes" id="UP000528945"/>
    </source>
</evidence>
<name>A0AAW3TWF0_9SPHN</name>
<dbReference type="Proteomes" id="UP000528945">
    <property type="component" value="Unassembled WGS sequence"/>
</dbReference>